<evidence type="ECO:0008006" key="2">
    <source>
        <dbReference type="Google" id="ProtNLM"/>
    </source>
</evidence>
<evidence type="ECO:0000313" key="1">
    <source>
        <dbReference type="EMBL" id="QHU11987.1"/>
    </source>
</evidence>
<protein>
    <recommendedName>
        <fullName evidence="2">TRAF-type domain-containing protein</fullName>
    </recommendedName>
</protein>
<accession>A0A6C0K5J1</accession>
<sequence>MFHQCTICLDEVFIPVEMTAFQCSTVRERNCYSFKRLCQECAVRYLELDRPPSRRATHKKCLFCDSNINPCELVVSPRGSRCMEGYKKDYLFMSMDPRILTCRYCHEFTGSHLEMEKHVERECRKRRVDCYCGLRGCKMDIESEEHRRVCCFYRECLVCHEYVIVHDQEMHLAKEHQMILCEQCQKPTSLSLDEHKRNECAMRTIECRHCYKSLLANAYLDHLTEHARDCKNRLALLREMKSKEMVLFLRYSQEIEDLFEFTYGTPIEEELVDSS</sequence>
<reference evidence="1" key="1">
    <citation type="journal article" date="2020" name="Nature">
        <title>Giant virus diversity and host interactions through global metagenomics.</title>
        <authorList>
            <person name="Schulz F."/>
            <person name="Roux S."/>
            <person name="Paez-Espino D."/>
            <person name="Jungbluth S."/>
            <person name="Walsh D.A."/>
            <person name="Denef V.J."/>
            <person name="McMahon K.D."/>
            <person name="Konstantinidis K.T."/>
            <person name="Eloe-Fadrosh E.A."/>
            <person name="Kyrpides N.C."/>
            <person name="Woyke T."/>
        </authorList>
    </citation>
    <scope>NUCLEOTIDE SEQUENCE</scope>
    <source>
        <strain evidence="1">GVMAG-S-1101169-75</strain>
    </source>
</reference>
<dbReference type="EMBL" id="MN740793">
    <property type="protein sequence ID" value="QHU11987.1"/>
    <property type="molecule type" value="Genomic_DNA"/>
</dbReference>
<organism evidence="1">
    <name type="scientific">viral metagenome</name>
    <dbReference type="NCBI Taxonomy" id="1070528"/>
    <lineage>
        <taxon>unclassified sequences</taxon>
        <taxon>metagenomes</taxon>
        <taxon>organismal metagenomes</taxon>
    </lineage>
</organism>
<dbReference type="AlphaFoldDB" id="A0A6C0K5J1"/>
<name>A0A6C0K5J1_9ZZZZ</name>
<proteinExistence type="predicted"/>